<dbReference type="InterPro" id="IPR007699">
    <property type="entry name" value="SGS_dom"/>
</dbReference>
<dbReference type="PROSITE" id="PS51048">
    <property type="entry name" value="SGS"/>
    <property type="match status" value="1"/>
</dbReference>
<dbReference type="InterPro" id="IPR011990">
    <property type="entry name" value="TPR-like_helical_dom_sf"/>
</dbReference>
<feature type="compositionally biased region" description="Polar residues" evidence="2">
    <location>
        <begin position="349"/>
        <end position="366"/>
    </location>
</feature>
<feature type="region of interest" description="Disordered" evidence="2">
    <location>
        <begin position="265"/>
        <end position="304"/>
    </location>
</feature>
<evidence type="ECO:0000256" key="1">
    <source>
        <dbReference type="ARBA" id="ARBA00008509"/>
    </source>
</evidence>
<dbReference type="CDD" id="cd06466">
    <property type="entry name" value="p23_CS_SGT1_like"/>
    <property type="match status" value="1"/>
</dbReference>
<organism evidence="5 6">
    <name type="scientific">Didymella glomerata</name>
    <dbReference type="NCBI Taxonomy" id="749621"/>
    <lineage>
        <taxon>Eukaryota</taxon>
        <taxon>Fungi</taxon>
        <taxon>Dikarya</taxon>
        <taxon>Ascomycota</taxon>
        <taxon>Pezizomycotina</taxon>
        <taxon>Dothideomycetes</taxon>
        <taxon>Pleosporomycetidae</taxon>
        <taxon>Pleosporales</taxon>
        <taxon>Pleosporineae</taxon>
        <taxon>Didymellaceae</taxon>
        <taxon>Didymella</taxon>
    </lineage>
</organism>
<reference evidence="5" key="1">
    <citation type="submission" date="2022-10" db="EMBL/GenBank/DDBJ databases">
        <title>Tapping the CABI collections for fungal endophytes: first genome assemblies for Collariella, Neodidymelliopsis, Ascochyta clinopodiicola, Didymella pomorum, Didymosphaeria variabile, Neocosmospora piperis and Neocucurbitaria cava.</title>
        <authorList>
            <person name="Hill R."/>
        </authorList>
    </citation>
    <scope>NUCLEOTIDE SEQUENCE</scope>
    <source>
        <strain evidence="5">IMI 360193</strain>
    </source>
</reference>
<dbReference type="OrthoDB" id="1898560at2759"/>
<feature type="compositionally biased region" description="Basic and acidic residues" evidence="2">
    <location>
        <begin position="265"/>
        <end position="274"/>
    </location>
</feature>
<dbReference type="PANTHER" id="PTHR45862">
    <property type="entry name" value="PROTEIN SGT1 HOMOLOG"/>
    <property type="match status" value="1"/>
</dbReference>
<dbReference type="InterPro" id="IPR008978">
    <property type="entry name" value="HSP20-like_chaperone"/>
</dbReference>
<feature type="domain" description="SGS" evidence="3">
    <location>
        <begin position="295"/>
        <end position="382"/>
    </location>
</feature>
<evidence type="ECO:0000256" key="2">
    <source>
        <dbReference type="SAM" id="MobiDB-lite"/>
    </source>
</evidence>
<dbReference type="Pfam" id="PF05002">
    <property type="entry name" value="SGS"/>
    <property type="match status" value="1"/>
</dbReference>
<dbReference type="Gene3D" id="2.60.40.790">
    <property type="match status" value="1"/>
</dbReference>
<feature type="region of interest" description="Disordered" evidence="2">
    <location>
        <begin position="124"/>
        <end position="174"/>
    </location>
</feature>
<feature type="region of interest" description="Disordered" evidence="2">
    <location>
        <begin position="342"/>
        <end position="382"/>
    </location>
</feature>
<evidence type="ECO:0000259" key="3">
    <source>
        <dbReference type="PROSITE" id="PS51048"/>
    </source>
</evidence>
<evidence type="ECO:0000313" key="6">
    <source>
        <dbReference type="Proteomes" id="UP001140562"/>
    </source>
</evidence>
<dbReference type="SUPFAM" id="SSF48452">
    <property type="entry name" value="TPR-like"/>
    <property type="match status" value="1"/>
</dbReference>
<feature type="domain" description="CS" evidence="4">
    <location>
        <begin position="172"/>
        <end position="264"/>
    </location>
</feature>
<dbReference type="PROSITE" id="PS51203">
    <property type="entry name" value="CS"/>
    <property type="match status" value="1"/>
</dbReference>
<dbReference type="Gene3D" id="1.25.40.10">
    <property type="entry name" value="Tetratricopeptide repeat domain"/>
    <property type="match status" value="1"/>
</dbReference>
<dbReference type="GO" id="GO:0051087">
    <property type="term" value="F:protein-folding chaperone binding"/>
    <property type="evidence" value="ECO:0007669"/>
    <property type="project" value="InterPro"/>
</dbReference>
<comment type="caution">
    <text evidence="5">The sequence shown here is derived from an EMBL/GenBank/DDBJ whole genome shotgun (WGS) entry which is preliminary data.</text>
</comment>
<protein>
    <submittedName>
        <fullName evidence="5">Cochaperone protein</fullName>
    </submittedName>
</protein>
<dbReference type="InterPro" id="IPR007052">
    <property type="entry name" value="CS_dom"/>
</dbReference>
<dbReference type="Proteomes" id="UP001140562">
    <property type="component" value="Unassembled WGS sequence"/>
</dbReference>
<name>A0A9W8WVM5_9PLEO</name>
<dbReference type="SUPFAM" id="SSF49764">
    <property type="entry name" value="HSP20-like chaperones"/>
    <property type="match status" value="1"/>
</dbReference>
<dbReference type="InterPro" id="IPR044563">
    <property type="entry name" value="Sgt1-like"/>
</dbReference>
<accession>A0A9W8WVM5</accession>
<evidence type="ECO:0000313" key="5">
    <source>
        <dbReference type="EMBL" id="KAJ4333420.1"/>
    </source>
</evidence>
<keyword evidence="6" id="KW-1185">Reference proteome</keyword>
<dbReference type="Pfam" id="PF04969">
    <property type="entry name" value="CS"/>
    <property type="match status" value="1"/>
</dbReference>
<dbReference type="EMBL" id="JAPEUV010000095">
    <property type="protein sequence ID" value="KAJ4333420.1"/>
    <property type="molecule type" value="Genomic_DNA"/>
</dbReference>
<feature type="compositionally biased region" description="Basic and acidic residues" evidence="2">
    <location>
        <begin position="124"/>
        <end position="139"/>
    </location>
</feature>
<dbReference type="AlphaFoldDB" id="A0A9W8WVM5"/>
<proteinExistence type="inferred from homology"/>
<comment type="similarity">
    <text evidence="1">Belongs to the SGT1 family.</text>
</comment>
<gene>
    <name evidence="5" type="primary">SGT1</name>
    <name evidence="5" type="ORF">N0V87_007616</name>
</gene>
<sequence>MDAARKGEAALGASNYDEAIQHFTDAIKSNPAAVKYYIGRATAYQRTKKYADALADSEIAVVLAHKRATRELIKDAQFRRAQQLFFLERYADAEYILSIVKKLDEKEKTLPIWTSKVAKKLQEVPEGDEKRKVTAKDLPEVEVPSTTQDTAPAKKTETAPAAAPKPVVPTPANKIKDDWYQSNDTVTVNILAKGAPKDNVTVDFDKDSLSVSFPVEGSGAEYNFNIDPLYASIDPAASKFRVTPNKVEITLRKVSQGVKWKTLEGDRQVEESEGSKSTIPQHVLTGKSVEDSAPAYPTSSKSGAKNWDKLAAEDLDEKDEIEGDETNHFFKKLYSGATPEQQRAMMKSYQESGGTVLSTDWSNVGSKTVVPEPPEGMEAKKY</sequence>
<evidence type="ECO:0000259" key="4">
    <source>
        <dbReference type="PROSITE" id="PS51203"/>
    </source>
</evidence>